<name>S2WX40_9ACTN</name>
<proteinExistence type="predicted"/>
<sequence length="676" mass="74036">MALSRAVDLDNLRFSAPIERKHIRANNTLVRMIRREVAPAIQTNRFAFLAFDGVSFGISDHVVRAHAVVVESDQIVADFGTWINPMSDLGDFGKQNKVPAGGLALAPTLGDFWPLLLRQVADSIIIGDRLPMLERAARHQEKGLNLALGMGYDISEIGFEPSGTDVADRARSMATAFISNAFAVLNGQPAPSAAKDVEGSVYAPEWAPAMPMVLDRRRATDSDNAWAAFSGGSAHDLDRAELEETAEIFSAWGISRGTWTQAARDEISRRANRVGLTAVNLPEVESAELKIPELFRPGARVAFTGRRDLLGGPANDERLEKICNERHLEYKTGVSRTRCDVLVAFDPASMSTKAKKARDYGLPIIAQEEFENWYNNGPFLGAPEPDAERGQVSAKVEPDAQRVEANTKIEPPAPAPAAQSAKRACEEHPDPDENLTWVSPKEFFQADKRVAFRGSTYVDGELYQQGAPLQTLCVRLGLDYKQAVTKTRCDVLVTDSPDAEDGKMKLARRYNKPLMLQSDFQAWASKQLAELQMDEDEYAAHEPEQYPGPDWQPALQWQETPVFQASQPAMPSKPPTMPPQAGFGVADNSSIPPSTPQSMPGHFVHNQVPARPKAPGKSLKRAKQSAIVAVVSFLLIIVFGSINLVALGAISLLVSMISAALMVLFLILALVERIRR</sequence>
<dbReference type="HOGENOM" id="CLU_406449_0_0_11"/>
<keyword evidence="1" id="KW-0812">Transmembrane</keyword>
<reference evidence="2 3" key="1">
    <citation type="submission" date="2013-04" db="EMBL/GenBank/DDBJ databases">
        <title>The Genome Sequence of Propionimicrobium lymphophilum ACS-093-V-SCH5.</title>
        <authorList>
            <consortium name="The Broad Institute Genomics Platform"/>
            <person name="Earl A."/>
            <person name="Ward D."/>
            <person name="Feldgarden M."/>
            <person name="Gevers D."/>
            <person name="Saerens B."/>
            <person name="Vaneechoutte M."/>
            <person name="Walker B."/>
            <person name="Young S."/>
            <person name="Zeng Q."/>
            <person name="Gargeya S."/>
            <person name="Fitzgerald M."/>
            <person name="Haas B."/>
            <person name="Abouelleil A."/>
            <person name="Allen A.W."/>
            <person name="Alvarado L."/>
            <person name="Arachchi H.M."/>
            <person name="Berlin A.M."/>
            <person name="Chapman S.B."/>
            <person name="Gainer-Dewar J."/>
            <person name="Goldberg J."/>
            <person name="Griggs A."/>
            <person name="Gujja S."/>
            <person name="Hansen M."/>
            <person name="Howarth C."/>
            <person name="Imamovic A."/>
            <person name="Ireland A."/>
            <person name="Larimer J."/>
            <person name="McCowan C."/>
            <person name="Murphy C."/>
            <person name="Pearson M."/>
            <person name="Poon T.W."/>
            <person name="Priest M."/>
            <person name="Roberts A."/>
            <person name="Saif S."/>
            <person name="Shea T."/>
            <person name="Sisk P."/>
            <person name="Sykes S."/>
            <person name="Wortman J."/>
            <person name="Nusbaum C."/>
            <person name="Birren B."/>
        </authorList>
    </citation>
    <scope>NUCLEOTIDE SEQUENCE [LARGE SCALE GENOMIC DNA]</scope>
    <source>
        <strain evidence="2 3">ACS-093-V-SCH5</strain>
    </source>
</reference>
<keyword evidence="3" id="KW-1185">Reference proteome</keyword>
<evidence type="ECO:0000256" key="1">
    <source>
        <dbReference type="SAM" id="Phobius"/>
    </source>
</evidence>
<gene>
    <name evidence="2" type="ORF">HMPREF9306_01868</name>
</gene>
<keyword evidence="1" id="KW-0472">Membrane</keyword>
<accession>S2WX40</accession>
<protein>
    <recommendedName>
        <fullName evidence="4">BRCT domain-containing protein</fullName>
    </recommendedName>
</protein>
<comment type="caution">
    <text evidence="2">The sequence shown here is derived from an EMBL/GenBank/DDBJ whole genome shotgun (WGS) entry which is preliminary data.</text>
</comment>
<feature type="transmembrane region" description="Helical" evidence="1">
    <location>
        <begin position="626"/>
        <end position="646"/>
    </location>
</feature>
<dbReference type="RefSeq" id="WP_016456674.1">
    <property type="nucleotide sequence ID" value="NZ_KE150269.1"/>
</dbReference>
<evidence type="ECO:0008006" key="4">
    <source>
        <dbReference type="Google" id="ProtNLM"/>
    </source>
</evidence>
<evidence type="ECO:0000313" key="2">
    <source>
        <dbReference type="EMBL" id="EPD32299.1"/>
    </source>
</evidence>
<organism evidence="2 3">
    <name type="scientific">Propionimicrobium lymphophilum ACS-093-V-SCH5</name>
    <dbReference type="NCBI Taxonomy" id="883161"/>
    <lineage>
        <taxon>Bacteria</taxon>
        <taxon>Bacillati</taxon>
        <taxon>Actinomycetota</taxon>
        <taxon>Actinomycetes</taxon>
        <taxon>Propionibacteriales</taxon>
        <taxon>Propionibacteriaceae</taxon>
        <taxon>Propionimicrobium</taxon>
    </lineage>
</organism>
<dbReference type="AlphaFoldDB" id="S2WX40"/>
<dbReference type="EMBL" id="AGZR01000009">
    <property type="protein sequence ID" value="EPD32299.1"/>
    <property type="molecule type" value="Genomic_DNA"/>
</dbReference>
<dbReference type="STRING" id="883161.HMPREF9306_01868"/>
<dbReference type="Gene3D" id="3.40.50.10190">
    <property type="entry name" value="BRCT domain"/>
    <property type="match status" value="1"/>
</dbReference>
<dbReference type="PATRIC" id="fig|883161.3.peg.1855"/>
<dbReference type="InterPro" id="IPR036420">
    <property type="entry name" value="BRCT_dom_sf"/>
</dbReference>
<dbReference type="Proteomes" id="UP000014417">
    <property type="component" value="Unassembled WGS sequence"/>
</dbReference>
<evidence type="ECO:0000313" key="3">
    <source>
        <dbReference type="Proteomes" id="UP000014417"/>
    </source>
</evidence>
<feature type="transmembrane region" description="Helical" evidence="1">
    <location>
        <begin position="652"/>
        <end position="671"/>
    </location>
</feature>
<keyword evidence="1" id="KW-1133">Transmembrane helix</keyword>